<comment type="caution">
    <text evidence="1">The sequence shown here is derived from an EMBL/GenBank/DDBJ whole genome shotgun (WGS) entry which is preliminary data.</text>
</comment>
<organism evidence="1 2">
    <name type="scientific">Candidatus Enterococcus mansonii</name>
    <dbReference type="NCBI Taxonomy" id="1834181"/>
    <lineage>
        <taxon>Bacteria</taxon>
        <taxon>Bacillati</taxon>
        <taxon>Bacillota</taxon>
        <taxon>Bacilli</taxon>
        <taxon>Lactobacillales</taxon>
        <taxon>Enterococcaceae</taxon>
        <taxon>Enterococcus</taxon>
    </lineage>
</organism>
<protein>
    <submittedName>
        <fullName evidence="1">Uncharacterized protein</fullName>
    </submittedName>
</protein>
<evidence type="ECO:0000313" key="2">
    <source>
        <dbReference type="Proteomes" id="UP000195139"/>
    </source>
</evidence>
<dbReference type="Proteomes" id="UP000195139">
    <property type="component" value="Unassembled WGS sequence"/>
</dbReference>
<sequence>MRQVSKVVCELLQFEARINTEKKVAATRCFFLEFFLLFVKKTVVCSGKCYNEKND</sequence>
<accession>A0ABU8IAX6</accession>
<evidence type="ECO:0000313" key="1">
    <source>
        <dbReference type="EMBL" id="MEI5992832.1"/>
    </source>
</evidence>
<gene>
    <name evidence="1" type="ORF">A5880_000371</name>
</gene>
<keyword evidence="2" id="KW-1185">Reference proteome</keyword>
<proteinExistence type="predicted"/>
<name>A0ABU8IAX6_9ENTE</name>
<reference evidence="1" key="1">
    <citation type="submission" date="2018-07" db="EMBL/GenBank/DDBJ databases">
        <title>The Genome Sequence of Enterococcus sp. DIV0659b.</title>
        <authorList>
            <consortium name="The Broad Institute Genomics Platform"/>
            <consortium name="The Broad Institute Genomic Center for Infectious Diseases"/>
            <person name="Earl A."/>
            <person name="Manson A."/>
            <person name="Schwartman J."/>
            <person name="Gilmore M."/>
            <person name="Abouelleil A."/>
            <person name="Cao P."/>
            <person name="Chapman S."/>
            <person name="Cusick C."/>
            <person name="Shea T."/>
            <person name="Young S."/>
            <person name="Neafsey D."/>
            <person name="Nusbaum C."/>
            <person name="Birren B."/>
        </authorList>
    </citation>
    <scope>NUCLEOTIDE SEQUENCE [LARGE SCALE GENOMIC DNA]</scope>
    <source>
        <strain evidence="1">4G2_DIV0659</strain>
    </source>
</reference>
<dbReference type="EMBL" id="NGLE02000001">
    <property type="protein sequence ID" value="MEI5992832.1"/>
    <property type="molecule type" value="Genomic_DNA"/>
</dbReference>